<gene>
    <name evidence="12" type="ORF">NCGR_LOCUS40772</name>
</gene>
<dbReference type="PANTHER" id="PTHR26374:SF378">
    <property type="entry name" value="C2H2-TYPE ZINC FINGER FAMILY PROTEIN"/>
    <property type="match status" value="1"/>
</dbReference>
<dbReference type="EMBL" id="CAJGYO010000010">
    <property type="protein sequence ID" value="CAD6257282.1"/>
    <property type="molecule type" value="Genomic_DNA"/>
</dbReference>
<keyword evidence="8" id="KW-0539">Nucleus</keyword>
<dbReference type="Gene3D" id="3.30.160.60">
    <property type="entry name" value="Classic Zinc Finger"/>
    <property type="match status" value="2"/>
</dbReference>
<proteinExistence type="predicted"/>
<sequence length="786" mass="81604">MDSNQKPLPSPPPPPPPPPKNGNTRGRPPLISTQLHDEGDGSAVGVGDMEAAALHRGSPRASRHELSGSGSHGLSGSGSHELSRSGHRLEGKAEAPAEQCGSPPRCSREVARLRLAGLSTIAAVDDRPYTCVDCSMTFGRETVLCGHMRSHKHGHLSSNSEEDAPTPKRRRKKRMSKMRTVKPLDATWGNHACRNGCPRDAPTEVKVSGSESNGTIRNIAVTLHDNNEVTENDRNGDDIPVIVIDDDDDDANPVIAVVGSPGAPGPAPDVAAALAMAPAPAVAVATPMLAPHAAATFVNNEGAPAAASTTAVTIPLAAAVATITRAALATAVSAGTQTAPNLVKGNNGSGQAGARSKYDSNGKAVARNNNSCGKSLAGCGNADYGKGVAGYSDVDYRGKGAAGCSSGSHTYSTSTAARGESNKGCGKVYSCRKCKNTFFSTPQALGGHTSSHHKIMEKKGKSKLDMQSGPHKCKVCNHVCQTEQELRFHMMIVHPHHAVAAAAAKEKPFEATGINNIDAALDGPYNTMGWQILAGAPRSAILALLASMAPVHQPPQGTMAMTSNPMTSHFSAANTSTGCPLRETTSSILPATPLHNQEENPPEQIAVVAPGNNGHHSINPALFSFSRRQEIAVVPGNAIASSSSTPRPGIATAIDAPANTMGCRLPFFLTGRSVIHAPPVSMPVHQPTQGMAAMAGNPVTGHFPAAMAGDWYSFPATTSSVLPAIPLQTQDENPPQARVVPANEMADSSQNQAENPPEQTVPGNNGGRTILLFGTRIAEGQKEVKD</sequence>
<evidence type="ECO:0000256" key="7">
    <source>
        <dbReference type="ARBA" id="ARBA00023163"/>
    </source>
</evidence>
<feature type="compositionally biased region" description="Polar residues" evidence="10">
    <location>
        <begin position="405"/>
        <end position="416"/>
    </location>
</feature>
<evidence type="ECO:0000256" key="4">
    <source>
        <dbReference type="ARBA" id="ARBA00022771"/>
    </source>
</evidence>
<feature type="region of interest" description="Disordered" evidence="10">
    <location>
        <begin position="150"/>
        <end position="178"/>
    </location>
</feature>
<dbReference type="Pfam" id="PF13912">
    <property type="entry name" value="zf-C2H2_6"/>
    <property type="match status" value="1"/>
</dbReference>
<feature type="compositionally biased region" description="Polar residues" evidence="10">
    <location>
        <begin position="746"/>
        <end position="763"/>
    </location>
</feature>
<dbReference type="InterPro" id="IPR013087">
    <property type="entry name" value="Znf_C2H2_type"/>
</dbReference>
<evidence type="ECO:0000256" key="1">
    <source>
        <dbReference type="ARBA" id="ARBA00004123"/>
    </source>
</evidence>
<keyword evidence="13" id="KW-1185">Reference proteome</keyword>
<dbReference type="OrthoDB" id="694778at2759"/>
<dbReference type="Proteomes" id="UP000604825">
    <property type="component" value="Unassembled WGS sequence"/>
</dbReference>
<dbReference type="FunFam" id="3.30.160.60:FF:000446">
    <property type="entry name" value="Zinc finger protein"/>
    <property type="match status" value="1"/>
</dbReference>
<evidence type="ECO:0000256" key="8">
    <source>
        <dbReference type="ARBA" id="ARBA00023242"/>
    </source>
</evidence>
<evidence type="ECO:0000313" key="13">
    <source>
        <dbReference type="Proteomes" id="UP000604825"/>
    </source>
</evidence>
<dbReference type="PANTHER" id="PTHR26374">
    <property type="entry name" value="ZINC FINGER PROTEIN ZAT5"/>
    <property type="match status" value="1"/>
</dbReference>
<evidence type="ECO:0000259" key="11">
    <source>
        <dbReference type="PROSITE" id="PS50157"/>
    </source>
</evidence>
<keyword evidence="5" id="KW-0862">Zinc</keyword>
<dbReference type="SMART" id="SM00355">
    <property type="entry name" value="ZnF_C2H2"/>
    <property type="match status" value="3"/>
</dbReference>
<comment type="caution">
    <text evidence="12">The sequence shown here is derived from an EMBL/GenBank/DDBJ whole genome shotgun (WGS) entry which is preliminary data.</text>
</comment>
<keyword evidence="3" id="KW-0677">Repeat</keyword>
<feature type="compositionally biased region" description="Basic and acidic residues" evidence="10">
    <location>
        <begin position="81"/>
        <end position="95"/>
    </location>
</feature>
<keyword evidence="6" id="KW-0805">Transcription regulation</keyword>
<keyword evidence="2" id="KW-0479">Metal-binding</keyword>
<keyword evidence="4 9" id="KW-0863">Zinc-finger</keyword>
<evidence type="ECO:0000313" key="12">
    <source>
        <dbReference type="EMBL" id="CAD6257282.1"/>
    </source>
</evidence>
<evidence type="ECO:0000256" key="3">
    <source>
        <dbReference type="ARBA" id="ARBA00022737"/>
    </source>
</evidence>
<feature type="region of interest" description="Disordered" evidence="10">
    <location>
        <begin position="743"/>
        <end position="769"/>
    </location>
</feature>
<feature type="compositionally biased region" description="Basic residues" evidence="10">
    <location>
        <begin position="167"/>
        <end position="178"/>
    </location>
</feature>
<organism evidence="12 13">
    <name type="scientific">Miscanthus lutarioriparius</name>
    <dbReference type="NCBI Taxonomy" id="422564"/>
    <lineage>
        <taxon>Eukaryota</taxon>
        <taxon>Viridiplantae</taxon>
        <taxon>Streptophyta</taxon>
        <taxon>Embryophyta</taxon>
        <taxon>Tracheophyta</taxon>
        <taxon>Spermatophyta</taxon>
        <taxon>Magnoliopsida</taxon>
        <taxon>Liliopsida</taxon>
        <taxon>Poales</taxon>
        <taxon>Poaceae</taxon>
        <taxon>PACMAD clade</taxon>
        <taxon>Panicoideae</taxon>
        <taxon>Andropogonodae</taxon>
        <taxon>Andropogoneae</taxon>
        <taxon>Saccharinae</taxon>
        <taxon>Miscanthus</taxon>
    </lineage>
</organism>
<protein>
    <recommendedName>
        <fullName evidence="11">C2H2-type domain-containing protein</fullName>
    </recommendedName>
</protein>
<dbReference type="PROSITE" id="PS00028">
    <property type="entry name" value="ZINC_FINGER_C2H2_1"/>
    <property type="match status" value="1"/>
</dbReference>
<comment type="subcellular location">
    <subcellularLocation>
        <location evidence="1">Nucleus</location>
    </subcellularLocation>
</comment>
<evidence type="ECO:0000256" key="5">
    <source>
        <dbReference type="ARBA" id="ARBA00022833"/>
    </source>
</evidence>
<evidence type="ECO:0000256" key="9">
    <source>
        <dbReference type="PROSITE-ProRule" id="PRU00042"/>
    </source>
</evidence>
<keyword evidence="7" id="KW-0804">Transcription</keyword>
<dbReference type="PROSITE" id="PS50157">
    <property type="entry name" value="ZINC_FINGER_C2H2_2"/>
    <property type="match status" value="1"/>
</dbReference>
<feature type="compositionally biased region" description="Pro residues" evidence="10">
    <location>
        <begin position="8"/>
        <end position="20"/>
    </location>
</feature>
<reference evidence="12" key="1">
    <citation type="submission" date="2020-10" db="EMBL/GenBank/DDBJ databases">
        <authorList>
            <person name="Han B."/>
            <person name="Lu T."/>
            <person name="Zhao Q."/>
            <person name="Huang X."/>
            <person name="Zhao Y."/>
        </authorList>
    </citation>
    <scope>NUCLEOTIDE SEQUENCE</scope>
</reference>
<dbReference type="AlphaFoldDB" id="A0A811QFZ4"/>
<feature type="domain" description="C2H2-type" evidence="11">
    <location>
        <begin position="129"/>
        <end position="151"/>
    </location>
</feature>
<name>A0A811QFZ4_9POAL</name>
<dbReference type="GO" id="GO:0008270">
    <property type="term" value="F:zinc ion binding"/>
    <property type="evidence" value="ECO:0007669"/>
    <property type="project" value="UniProtKB-KW"/>
</dbReference>
<evidence type="ECO:0000256" key="6">
    <source>
        <dbReference type="ARBA" id="ARBA00023015"/>
    </source>
</evidence>
<feature type="region of interest" description="Disordered" evidence="10">
    <location>
        <begin position="1"/>
        <end position="105"/>
    </location>
</feature>
<accession>A0A811QFZ4</accession>
<evidence type="ECO:0000256" key="2">
    <source>
        <dbReference type="ARBA" id="ARBA00022723"/>
    </source>
</evidence>
<feature type="region of interest" description="Disordered" evidence="10">
    <location>
        <begin position="338"/>
        <end position="358"/>
    </location>
</feature>
<evidence type="ECO:0000256" key="10">
    <source>
        <dbReference type="SAM" id="MobiDB-lite"/>
    </source>
</evidence>
<feature type="region of interest" description="Disordered" evidence="10">
    <location>
        <begin position="403"/>
        <end position="424"/>
    </location>
</feature>
<dbReference type="GO" id="GO:0005634">
    <property type="term" value="C:nucleus"/>
    <property type="evidence" value="ECO:0007669"/>
    <property type="project" value="UniProtKB-SubCell"/>
</dbReference>